<dbReference type="AlphaFoldDB" id="A0A5J5F849"/>
<feature type="compositionally biased region" description="Polar residues" evidence="1">
    <location>
        <begin position="497"/>
        <end position="507"/>
    </location>
</feature>
<feature type="region of interest" description="Disordered" evidence="1">
    <location>
        <begin position="377"/>
        <end position="396"/>
    </location>
</feature>
<name>A0A5J5F849_9PEZI</name>
<dbReference type="PANTHER" id="PTHR40370">
    <property type="entry name" value="EXPRESSED PROTEIN"/>
    <property type="match status" value="1"/>
</dbReference>
<dbReference type="OrthoDB" id="5403181at2759"/>
<dbReference type="InParanoid" id="A0A5J5F849"/>
<protein>
    <recommendedName>
        <fullName evidence="2">DUF3074 domain-containing protein</fullName>
    </recommendedName>
</protein>
<proteinExistence type="predicted"/>
<feature type="region of interest" description="Disordered" evidence="1">
    <location>
        <begin position="429"/>
        <end position="511"/>
    </location>
</feature>
<dbReference type="Proteomes" id="UP000326924">
    <property type="component" value="Unassembled WGS sequence"/>
</dbReference>
<evidence type="ECO:0000256" key="1">
    <source>
        <dbReference type="SAM" id="MobiDB-lite"/>
    </source>
</evidence>
<feature type="domain" description="DUF3074" evidence="2">
    <location>
        <begin position="98"/>
        <end position="330"/>
    </location>
</feature>
<accession>A0A5J5F849</accession>
<gene>
    <name evidence="3" type="ORF">FN846DRAFT_1019196</name>
</gene>
<dbReference type="SUPFAM" id="SSF55961">
    <property type="entry name" value="Bet v1-like"/>
    <property type="match status" value="1"/>
</dbReference>
<evidence type="ECO:0000313" key="4">
    <source>
        <dbReference type="Proteomes" id="UP000326924"/>
    </source>
</evidence>
<feature type="region of interest" description="Disordered" evidence="1">
    <location>
        <begin position="524"/>
        <end position="581"/>
    </location>
</feature>
<dbReference type="Pfam" id="PF11274">
    <property type="entry name" value="DUF3074"/>
    <property type="match status" value="1"/>
</dbReference>
<dbReference type="Gene3D" id="3.30.530.20">
    <property type="match status" value="1"/>
</dbReference>
<reference evidence="3 4" key="1">
    <citation type="submission" date="2019-09" db="EMBL/GenBank/DDBJ databases">
        <title>Draft genome of the ectomycorrhizal ascomycete Sphaerosporella brunnea.</title>
        <authorList>
            <consortium name="DOE Joint Genome Institute"/>
            <person name="Benucci G.M."/>
            <person name="Marozzi G."/>
            <person name="Antonielli L."/>
            <person name="Sanchez S."/>
            <person name="Marco P."/>
            <person name="Wang X."/>
            <person name="Falini L.B."/>
            <person name="Barry K."/>
            <person name="Haridas S."/>
            <person name="Lipzen A."/>
            <person name="Labutti K."/>
            <person name="Grigoriev I.V."/>
            <person name="Murat C."/>
            <person name="Martin F."/>
            <person name="Albertini E."/>
            <person name="Donnini D."/>
            <person name="Bonito G."/>
        </authorList>
    </citation>
    <scope>NUCLEOTIDE SEQUENCE [LARGE SCALE GENOMIC DNA]</scope>
    <source>
        <strain evidence="3 4">Sb_GMNB300</strain>
    </source>
</reference>
<comment type="caution">
    <text evidence="3">The sequence shown here is derived from an EMBL/GenBank/DDBJ whole genome shotgun (WGS) entry which is preliminary data.</text>
</comment>
<keyword evidence="4" id="KW-1185">Reference proteome</keyword>
<evidence type="ECO:0000313" key="3">
    <source>
        <dbReference type="EMBL" id="KAA8912753.1"/>
    </source>
</evidence>
<feature type="compositionally biased region" description="Polar residues" evidence="1">
    <location>
        <begin position="474"/>
        <end position="489"/>
    </location>
</feature>
<dbReference type="EMBL" id="VXIS01000020">
    <property type="protein sequence ID" value="KAA8912753.1"/>
    <property type="molecule type" value="Genomic_DNA"/>
</dbReference>
<dbReference type="InterPro" id="IPR023393">
    <property type="entry name" value="START-like_dom_sf"/>
</dbReference>
<dbReference type="InterPro" id="IPR024500">
    <property type="entry name" value="DUF3074"/>
</dbReference>
<dbReference type="PANTHER" id="PTHR40370:SF1">
    <property type="entry name" value="DUF3074 DOMAIN-CONTAINING PROTEIN"/>
    <property type="match status" value="1"/>
</dbReference>
<organism evidence="3 4">
    <name type="scientific">Sphaerosporella brunnea</name>
    <dbReference type="NCBI Taxonomy" id="1250544"/>
    <lineage>
        <taxon>Eukaryota</taxon>
        <taxon>Fungi</taxon>
        <taxon>Dikarya</taxon>
        <taxon>Ascomycota</taxon>
        <taxon>Pezizomycotina</taxon>
        <taxon>Pezizomycetes</taxon>
        <taxon>Pezizales</taxon>
        <taxon>Pyronemataceae</taxon>
        <taxon>Sphaerosporella</taxon>
    </lineage>
</organism>
<evidence type="ECO:0000259" key="2">
    <source>
        <dbReference type="Pfam" id="PF11274"/>
    </source>
</evidence>
<sequence>MTNVHKALKTLSPTDHSDFPADPSKLTLHLTTSLADAHILISSIPPPTLPDGITLPEPANAEIAALQNEWKPVKINPKDNPLGLNIFKLAAKDGKGTWFARRSVHTDIPFRRFKAGLQQEFQQPTVDETEGSRKPGPVRGIGKDVLVHHETCELGKAEIFHLSAQFPGPSAPRDFVEVCLTSSAHPEDVTAAAREEPGNDQGKNQQRPKQFTLISTPILNHPECEERSGYVRGYYESVEFIREIPENVQQLTRTQSTLNIPAADTLRPTPCRRGKTMSENGGEESAAAPKCAVDWVMITRSDPGGSVPKWMVERGTPSGIVKDAHKFIEWCRHATQLDDCPESSTAVIATEQEKGEQIRQDETLKAHTRRHLVERGAPAEAVLTPSHGKAELSPRINHDFEKPNTGILAGALNTVAAGMTSLAHSALYASSKDSTPPPSSPSVVDEDDSDPSPTLSRATTSDNILDVSDDETASVGTFATAESSQQATELPSRAASIASNTGSASKQTPEERALQQFLKEKQKLDEKFKKEESRRTSREKKIAEKHMKSMEKQERKYRRALEKANEKRRKEDEKAQKKLEREEYGRRGEIEELKRIVEALTKENIQLKERIEELEKLDDRHR</sequence>
<feature type="region of interest" description="Disordered" evidence="1">
    <location>
        <begin position="263"/>
        <end position="286"/>
    </location>
</feature>